<evidence type="ECO:0000313" key="1">
    <source>
        <dbReference type="EMBL" id="SHN74321.1"/>
    </source>
</evidence>
<gene>
    <name evidence="1" type="ORF">SAMN05444170_2705</name>
</gene>
<reference evidence="2" key="1">
    <citation type="submission" date="2016-11" db="EMBL/GenBank/DDBJ databases">
        <authorList>
            <person name="Varghese N."/>
            <person name="Submissions S."/>
        </authorList>
    </citation>
    <scope>NUCLEOTIDE SEQUENCE [LARGE SCALE GENOMIC DNA]</scope>
    <source>
        <strain evidence="2">GAS401</strain>
    </source>
</reference>
<dbReference type="EMBL" id="LT670849">
    <property type="protein sequence ID" value="SHN74321.1"/>
    <property type="molecule type" value="Genomic_DNA"/>
</dbReference>
<evidence type="ECO:0000313" key="2">
    <source>
        <dbReference type="Proteomes" id="UP000184096"/>
    </source>
</evidence>
<dbReference type="InterPro" id="IPR008969">
    <property type="entry name" value="CarboxyPept-like_regulatory"/>
</dbReference>
<keyword evidence="2" id="KW-1185">Reference proteome</keyword>
<proteinExistence type="predicted"/>
<dbReference type="Proteomes" id="UP000184096">
    <property type="component" value="Chromosome I"/>
</dbReference>
<dbReference type="AlphaFoldDB" id="A0A1M7TUD4"/>
<name>A0A1M7TUD4_9BRAD</name>
<dbReference type="RefSeq" id="WP_156898515.1">
    <property type="nucleotide sequence ID" value="NZ_LT670849.1"/>
</dbReference>
<accession>A0A1M7TUD4</accession>
<organism evidence="1 2">
    <name type="scientific">Bradyrhizobium erythrophlei</name>
    <dbReference type="NCBI Taxonomy" id="1437360"/>
    <lineage>
        <taxon>Bacteria</taxon>
        <taxon>Pseudomonadati</taxon>
        <taxon>Pseudomonadota</taxon>
        <taxon>Alphaproteobacteria</taxon>
        <taxon>Hyphomicrobiales</taxon>
        <taxon>Nitrobacteraceae</taxon>
        <taxon>Bradyrhizobium</taxon>
    </lineage>
</organism>
<protein>
    <recommendedName>
        <fullName evidence="3">Carboxypeptidase regulatory-like domain-containing protein</fullName>
    </recommendedName>
</protein>
<sequence>MPTPPRRRFTAPSAITSLAGITALAVVAFWSYPSHSGELDSERDEDVDLAFVGSARETGTLKPVPGVQVRAETGGRRILVRTNSEGVYRLIPNFGDGVTASQVTITCAKDGYETVDVSRRQLSDKKVKELVVAECLLAPKP</sequence>
<evidence type="ECO:0008006" key="3">
    <source>
        <dbReference type="Google" id="ProtNLM"/>
    </source>
</evidence>
<dbReference type="SUPFAM" id="SSF49464">
    <property type="entry name" value="Carboxypeptidase regulatory domain-like"/>
    <property type="match status" value="1"/>
</dbReference>